<feature type="region of interest" description="Disordered" evidence="1">
    <location>
        <begin position="1"/>
        <end position="48"/>
    </location>
</feature>
<dbReference type="EMBL" id="CAJOBJ010101329">
    <property type="protein sequence ID" value="CAF4589124.1"/>
    <property type="molecule type" value="Genomic_DNA"/>
</dbReference>
<gene>
    <name evidence="2" type="ORF">GIL414_LOCUS38420</name>
    <name evidence="3" type="ORF">SMN809_LOCUS43706</name>
</gene>
<evidence type="ECO:0000313" key="3">
    <source>
        <dbReference type="EMBL" id="CAF4717430.1"/>
    </source>
</evidence>
<organism evidence="2 4">
    <name type="scientific">Rotaria magnacalcarata</name>
    <dbReference type="NCBI Taxonomy" id="392030"/>
    <lineage>
        <taxon>Eukaryota</taxon>
        <taxon>Metazoa</taxon>
        <taxon>Spiralia</taxon>
        <taxon>Gnathifera</taxon>
        <taxon>Rotifera</taxon>
        <taxon>Eurotatoria</taxon>
        <taxon>Bdelloidea</taxon>
        <taxon>Philodinida</taxon>
        <taxon>Philodinidae</taxon>
        <taxon>Rotaria</taxon>
    </lineage>
</organism>
<evidence type="ECO:0000256" key="1">
    <source>
        <dbReference type="SAM" id="MobiDB-lite"/>
    </source>
</evidence>
<evidence type="ECO:0000313" key="4">
    <source>
        <dbReference type="Proteomes" id="UP000681720"/>
    </source>
</evidence>
<evidence type="ECO:0000313" key="2">
    <source>
        <dbReference type="EMBL" id="CAF4589124.1"/>
    </source>
</evidence>
<sequence length="80" mass="9113">VYKQSMPIERNLQPVPPPPAPQSQAQSSPSNFRPITSPDPSVYSDDYGHVTQMNTKNLGNLVDKVFDDIYQDRPTDFYRD</sequence>
<comment type="caution">
    <text evidence="2">The sequence shown here is derived from an EMBL/GenBank/DDBJ whole genome shotgun (WGS) entry which is preliminary data.</text>
</comment>
<protein>
    <submittedName>
        <fullName evidence="2">Uncharacterized protein</fullName>
    </submittedName>
</protein>
<dbReference type="AlphaFoldDB" id="A0A8S2YWG2"/>
<accession>A0A8S2YWG2</accession>
<dbReference type="Proteomes" id="UP000676336">
    <property type="component" value="Unassembled WGS sequence"/>
</dbReference>
<reference evidence="2" key="1">
    <citation type="submission" date="2021-02" db="EMBL/GenBank/DDBJ databases">
        <authorList>
            <person name="Nowell W R."/>
        </authorList>
    </citation>
    <scope>NUCLEOTIDE SEQUENCE</scope>
</reference>
<proteinExistence type="predicted"/>
<feature type="non-terminal residue" evidence="2">
    <location>
        <position position="1"/>
    </location>
</feature>
<dbReference type="EMBL" id="CAJOBI010129497">
    <property type="protein sequence ID" value="CAF4717430.1"/>
    <property type="molecule type" value="Genomic_DNA"/>
</dbReference>
<feature type="non-terminal residue" evidence="2">
    <location>
        <position position="80"/>
    </location>
</feature>
<dbReference type="Proteomes" id="UP000681720">
    <property type="component" value="Unassembled WGS sequence"/>
</dbReference>
<name>A0A8S2YWG2_9BILA</name>